<protein>
    <recommendedName>
        <fullName evidence="8">Small ribosomal subunit protein uS17</fullName>
    </recommendedName>
</protein>
<dbReference type="EMBL" id="CP009288">
    <property type="protein sequence ID" value="AIQ14666.1"/>
    <property type="molecule type" value="Genomic_DNA"/>
</dbReference>
<keyword evidence="4 8" id="KW-0699">rRNA-binding</keyword>
<dbReference type="FunFam" id="2.40.50.140:FF:000026">
    <property type="entry name" value="30S ribosomal protein S17"/>
    <property type="match status" value="1"/>
</dbReference>
<evidence type="ECO:0000313" key="10">
    <source>
        <dbReference type="EMBL" id="AIQ14666.1"/>
    </source>
</evidence>
<dbReference type="OrthoDB" id="9811714at2"/>
<evidence type="ECO:0000256" key="4">
    <source>
        <dbReference type="ARBA" id="ARBA00022730"/>
    </source>
</evidence>
<dbReference type="PRINTS" id="PR00973">
    <property type="entry name" value="RIBOSOMALS17"/>
</dbReference>
<keyword evidence="6 8" id="KW-0689">Ribosomal protein</keyword>
<evidence type="ECO:0000256" key="2">
    <source>
        <dbReference type="ARBA" id="ARBA00010254"/>
    </source>
</evidence>
<dbReference type="KEGG" id="pdu:PDUR_24405"/>
<dbReference type="PANTHER" id="PTHR10744">
    <property type="entry name" value="40S RIBOSOMAL PROTEIN S11 FAMILY MEMBER"/>
    <property type="match status" value="1"/>
</dbReference>
<dbReference type="PANTHER" id="PTHR10744:SF1">
    <property type="entry name" value="SMALL RIBOSOMAL SUBUNIT PROTEIN US17M"/>
    <property type="match status" value="1"/>
</dbReference>
<reference evidence="10 11" key="1">
    <citation type="submission" date="2014-08" db="EMBL/GenBank/DDBJ databases">
        <title>Comparative genomics of the Paenibacillus odorifer group.</title>
        <authorList>
            <person name="den Bakker H.C."/>
            <person name="Tsai Y.-C."/>
            <person name="Martin N."/>
            <person name="Korlach J."/>
            <person name="Wiedmann M."/>
        </authorList>
    </citation>
    <scope>NUCLEOTIDE SEQUENCE [LARGE SCALE GENOMIC DNA]</scope>
    <source>
        <strain evidence="10 11">DSM 1735</strain>
    </source>
</reference>
<evidence type="ECO:0000256" key="5">
    <source>
        <dbReference type="ARBA" id="ARBA00022884"/>
    </source>
</evidence>
<dbReference type="GO" id="GO:0022627">
    <property type="term" value="C:cytosolic small ribosomal subunit"/>
    <property type="evidence" value="ECO:0007669"/>
    <property type="project" value="UniProtKB-UniRule"/>
</dbReference>
<dbReference type="InterPro" id="IPR019979">
    <property type="entry name" value="Ribosomal_uS17_CS"/>
</dbReference>
<dbReference type="CDD" id="cd00364">
    <property type="entry name" value="Ribosomal_uS17"/>
    <property type="match status" value="1"/>
</dbReference>
<gene>
    <name evidence="8" type="primary">rpsQ</name>
    <name evidence="10" type="ORF">PDUR_24405</name>
</gene>
<dbReference type="GO" id="GO:0003735">
    <property type="term" value="F:structural constituent of ribosome"/>
    <property type="evidence" value="ECO:0007669"/>
    <property type="project" value="UniProtKB-UniRule"/>
</dbReference>
<dbReference type="HAMAP" id="MF_01345_B">
    <property type="entry name" value="Ribosomal_uS17_B"/>
    <property type="match status" value="1"/>
</dbReference>
<dbReference type="GO" id="GO:0006412">
    <property type="term" value="P:translation"/>
    <property type="evidence" value="ECO:0007669"/>
    <property type="project" value="UniProtKB-UniRule"/>
</dbReference>
<dbReference type="SUPFAM" id="SSF50249">
    <property type="entry name" value="Nucleic acid-binding proteins"/>
    <property type="match status" value="1"/>
</dbReference>
<dbReference type="Gene3D" id="2.40.50.140">
    <property type="entry name" value="Nucleic acid-binding proteins"/>
    <property type="match status" value="1"/>
</dbReference>
<proteinExistence type="inferred from homology"/>
<keyword evidence="7 8" id="KW-0687">Ribonucleoprotein</keyword>
<dbReference type="eggNOG" id="COG0186">
    <property type="taxonomic scope" value="Bacteria"/>
</dbReference>
<evidence type="ECO:0000256" key="9">
    <source>
        <dbReference type="RuleBase" id="RU003872"/>
    </source>
</evidence>
<dbReference type="AlphaFoldDB" id="A0A089HRL4"/>
<keyword evidence="11" id="KW-1185">Reference proteome</keyword>
<dbReference type="STRING" id="44251.PDUR_24405"/>
<dbReference type="PROSITE" id="PS00056">
    <property type="entry name" value="RIBOSOMAL_S17"/>
    <property type="match status" value="1"/>
</dbReference>
<comment type="subunit">
    <text evidence="3 8">Part of the 30S ribosomal subunit.</text>
</comment>
<comment type="function">
    <text evidence="1 8">One of the primary rRNA binding proteins, it binds specifically to the 5'-end of 16S ribosomal RNA.</text>
</comment>
<name>A0A089HRL4_PAEDU</name>
<comment type="similarity">
    <text evidence="2 8 9">Belongs to the universal ribosomal protein uS17 family.</text>
</comment>
<evidence type="ECO:0000313" key="11">
    <source>
        <dbReference type="Proteomes" id="UP000029409"/>
    </source>
</evidence>
<keyword evidence="5 8" id="KW-0694">RNA-binding</keyword>
<dbReference type="GO" id="GO:0019843">
    <property type="term" value="F:rRNA binding"/>
    <property type="evidence" value="ECO:0007669"/>
    <property type="project" value="UniProtKB-UniRule"/>
</dbReference>
<dbReference type="Pfam" id="PF00366">
    <property type="entry name" value="Ribosomal_S17"/>
    <property type="match status" value="1"/>
</dbReference>
<dbReference type="InterPro" id="IPR019984">
    <property type="entry name" value="Ribosomal_uS17_bact/chlr"/>
</dbReference>
<evidence type="ECO:0000256" key="7">
    <source>
        <dbReference type="ARBA" id="ARBA00023274"/>
    </source>
</evidence>
<dbReference type="InterPro" id="IPR000266">
    <property type="entry name" value="Ribosomal_uS17"/>
</dbReference>
<dbReference type="NCBIfam" id="TIGR03635">
    <property type="entry name" value="uS17_bact"/>
    <property type="match status" value="1"/>
</dbReference>
<evidence type="ECO:0000256" key="1">
    <source>
        <dbReference type="ARBA" id="ARBA00002932"/>
    </source>
</evidence>
<dbReference type="NCBIfam" id="NF004123">
    <property type="entry name" value="PRK05610.1"/>
    <property type="match status" value="1"/>
</dbReference>
<accession>A0A089HRL4</accession>
<evidence type="ECO:0000256" key="6">
    <source>
        <dbReference type="ARBA" id="ARBA00022980"/>
    </source>
</evidence>
<evidence type="ECO:0000256" key="3">
    <source>
        <dbReference type="ARBA" id="ARBA00011458"/>
    </source>
</evidence>
<organism evidence="10 11">
    <name type="scientific">Paenibacillus durus</name>
    <name type="common">Paenibacillus azotofixans</name>
    <dbReference type="NCBI Taxonomy" id="44251"/>
    <lineage>
        <taxon>Bacteria</taxon>
        <taxon>Bacillati</taxon>
        <taxon>Bacillota</taxon>
        <taxon>Bacilli</taxon>
        <taxon>Bacillales</taxon>
        <taxon>Paenibacillaceae</taxon>
        <taxon>Paenibacillus</taxon>
    </lineage>
</organism>
<dbReference type="InterPro" id="IPR012340">
    <property type="entry name" value="NA-bd_OB-fold"/>
</dbReference>
<dbReference type="RefSeq" id="WP_036589437.1">
    <property type="nucleotide sequence ID" value="NZ_CP009288.1"/>
</dbReference>
<dbReference type="Proteomes" id="UP000029409">
    <property type="component" value="Chromosome"/>
</dbReference>
<sequence length="88" mass="10354">MSEERNARKVQIGKVVSDKMDKTIVVAVETYKKHNLYHKRIKYTKKFKAHDENNTAQIGDTVKIMETRPLSKDKRWRLVEVVEKAVII</sequence>
<evidence type="ECO:0000256" key="8">
    <source>
        <dbReference type="HAMAP-Rule" id="MF_01345"/>
    </source>
</evidence>